<gene>
    <name evidence="2" type="ORF">XM53_18725</name>
</gene>
<evidence type="ECO:0000313" key="2">
    <source>
        <dbReference type="EMBL" id="KRS10957.1"/>
    </source>
</evidence>
<dbReference type="EMBL" id="LAXJ01000025">
    <property type="protein sequence ID" value="KRS10957.1"/>
    <property type="molecule type" value="Genomic_DNA"/>
</dbReference>
<protein>
    <submittedName>
        <fullName evidence="2">Uncharacterized protein</fullName>
    </submittedName>
</protein>
<dbReference type="PATRIC" id="fig|1641875.4.peg.2274"/>
<keyword evidence="1" id="KW-0812">Transmembrane</keyword>
<feature type="transmembrane region" description="Helical" evidence="1">
    <location>
        <begin position="28"/>
        <end position="49"/>
    </location>
</feature>
<dbReference type="Proteomes" id="UP000051295">
    <property type="component" value="Unassembled WGS sequence"/>
</dbReference>
<sequence length="120" mass="12844">MSGEPLSEAAMRDSLLDIRLPPGGALEAVADVLVSAGLAGCAALAIVGLMRLAMTRRRGAETPGVEARIAALRDLPEDARRVGLLHLLKEVAPERYDALRPKLYRPDAQIDVEAEVRAHV</sequence>
<dbReference type="OrthoDB" id="7875917at2"/>
<accession>A0A0T5NPR1</accession>
<keyword evidence="1" id="KW-1133">Transmembrane helix</keyword>
<reference evidence="2 3" key="1">
    <citation type="submission" date="2015-04" db="EMBL/GenBank/DDBJ databases">
        <title>The draft genome sequence of Roseovarius sp.R12b.</title>
        <authorList>
            <person name="Li G."/>
            <person name="Lai Q."/>
            <person name="Shao Z."/>
            <person name="Yan P."/>
        </authorList>
    </citation>
    <scope>NUCLEOTIDE SEQUENCE [LARGE SCALE GENOMIC DNA]</scope>
    <source>
        <strain evidence="2 3">R12B</strain>
    </source>
</reference>
<keyword evidence="1" id="KW-0472">Membrane</keyword>
<proteinExistence type="predicted"/>
<dbReference type="STRING" id="1641875.XM53_18725"/>
<organism evidence="2 3">
    <name type="scientific">Roseovarius atlanticus</name>
    <dbReference type="NCBI Taxonomy" id="1641875"/>
    <lineage>
        <taxon>Bacteria</taxon>
        <taxon>Pseudomonadati</taxon>
        <taxon>Pseudomonadota</taxon>
        <taxon>Alphaproteobacteria</taxon>
        <taxon>Rhodobacterales</taxon>
        <taxon>Roseobacteraceae</taxon>
        <taxon>Roseovarius</taxon>
    </lineage>
</organism>
<keyword evidence="3" id="KW-1185">Reference proteome</keyword>
<evidence type="ECO:0000256" key="1">
    <source>
        <dbReference type="SAM" id="Phobius"/>
    </source>
</evidence>
<comment type="caution">
    <text evidence="2">The sequence shown here is derived from an EMBL/GenBank/DDBJ whole genome shotgun (WGS) entry which is preliminary data.</text>
</comment>
<dbReference type="AlphaFoldDB" id="A0A0T5NPR1"/>
<name>A0A0T5NPR1_9RHOB</name>
<evidence type="ECO:0000313" key="3">
    <source>
        <dbReference type="Proteomes" id="UP000051295"/>
    </source>
</evidence>
<dbReference type="RefSeq" id="WP_057796120.1">
    <property type="nucleotide sequence ID" value="NZ_LAXJ01000025.1"/>
</dbReference>